<feature type="transmembrane region" description="Helical" evidence="2">
    <location>
        <begin position="12"/>
        <end position="33"/>
    </location>
</feature>
<feature type="transmembrane region" description="Helical" evidence="2">
    <location>
        <begin position="417"/>
        <end position="445"/>
    </location>
</feature>
<comment type="caution">
    <text evidence="4">The sequence shown here is derived from an EMBL/GenBank/DDBJ whole genome shotgun (WGS) entry which is preliminary data.</text>
</comment>
<dbReference type="EMBL" id="MU167282">
    <property type="protein sequence ID" value="KAG0145154.1"/>
    <property type="molecule type" value="Genomic_DNA"/>
</dbReference>
<feature type="region of interest" description="Disordered" evidence="1">
    <location>
        <begin position="501"/>
        <end position="530"/>
    </location>
</feature>
<feature type="transmembrane region" description="Helical" evidence="2">
    <location>
        <begin position="687"/>
        <end position="709"/>
    </location>
</feature>
<name>A0A9P6NFL5_9BASI</name>
<evidence type="ECO:0000259" key="3">
    <source>
        <dbReference type="Pfam" id="PF06011"/>
    </source>
</evidence>
<organism evidence="4 5">
    <name type="scientific">Cronartium quercuum f. sp. fusiforme G11</name>
    <dbReference type="NCBI Taxonomy" id="708437"/>
    <lineage>
        <taxon>Eukaryota</taxon>
        <taxon>Fungi</taxon>
        <taxon>Dikarya</taxon>
        <taxon>Basidiomycota</taxon>
        <taxon>Pucciniomycotina</taxon>
        <taxon>Pucciniomycetes</taxon>
        <taxon>Pucciniales</taxon>
        <taxon>Coleosporiaceae</taxon>
        <taxon>Cronartium</taxon>
    </lineage>
</organism>
<protein>
    <recommendedName>
        <fullName evidence="3">TRP C-terminal domain-containing protein</fullName>
    </recommendedName>
</protein>
<keyword evidence="5" id="KW-1185">Reference proteome</keyword>
<dbReference type="InterPro" id="IPR040241">
    <property type="entry name" value="TRP_Flc/Pkd2-like"/>
</dbReference>
<feature type="domain" description="TRP C-terminal" evidence="3">
    <location>
        <begin position="545"/>
        <end position="751"/>
    </location>
</feature>
<feature type="transmembrane region" description="Helical" evidence="2">
    <location>
        <begin position="555"/>
        <end position="574"/>
    </location>
</feature>
<feature type="compositionally biased region" description="Polar residues" evidence="1">
    <location>
        <begin position="516"/>
        <end position="530"/>
    </location>
</feature>
<dbReference type="InterPro" id="IPR010308">
    <property type="entry name" value="TRP_C"/>
</dbReference>
<feature type="compositionally biased region" description="Polar residues" evidence="1">
    <location>
        <begin position="988"/>
        <end position="1007"/>
    </location>
</feature>
<feature type="compositionally biased region" description="Low complexity" evidence="1">
    <location>
        <begin position="1113"/>
        <end position="1127"/>
    </location>
</feature>
<feature type="transmembrane region" description="Helical" evidence="2">
    <location>
        <begin position="643"/>
        <end position="667"/>
    </location>
</feature>
<dbReference type="AlphaFoldDB" id="A0A9P6NFL5"/>
<dbReference type="GO" id="GO:0016020">
    <property type="term" value="C:membrane"/>
    <property type="evidence" value="ECO:0007669"/>
    <property type="project" value="TreeGrafter"/>
</dbReference>
<evidence type="ECO:0000313" key="5">
    <source>
        <dbReference type="Proteomes" id="UP000886653"/>
    </source>
</evidence>
<feature type="transmembrane region" description="Helical" evidence="2">
    <location>
        <begin position="224"/>
        <end position="247"/>
    </location>
</feature>
<feature type="region of interest" description="Disordered" evidence="1">
    <location>
        <begin position="464"/>
        <end position="484"/>
    </location>
</feature>
<feature type="compositionally biased region" description="Polar residues" evidence="1">
    <location>
        <begin position="814"/>
        <end position="837"/>
    </location>
</feature>
<keyword evidence="2" id="KW-0812">Transmembrane</keyword>
<dbReference type="PANTHER" id="PTHR31145">
    <property type="entry name" value="INTEGRAL MEMBRANE PROTEIN (AFU_ORTHOLOGUE AFUA_7G01610)"/>
    <property type="match status" value="1"/>
</dbReference>
<gene>
    <name evidence="4" type="ORF">CROQUDRAFT_64268</name>
</gene>
<feature type="compositionally biased region" description="Acidic residues" evidence="1">
    <location>
        <begin position="1026"/>
        <end position="1042"/>
    </location>
</feature>
<sequence length="1127" mass="123854">MSSSSSNSTLFSILLQINLIIFIILIINLPFIVKSDPLSHPFSSCLSQYSDSLAPTDQLINFTQLYTQIDLGQNSPGQLPTHPQSLSLRLSLFGNVPSQSSGYSSKTNYLATLITQSSVLNFQTYFNQSAVCSSIRTPAFTASSNTSSTKNDQTSNSSLAVNSGCPYGPGDVALGVTIPLGSAYPLTSITSQLHILDTSTPALTLACVQFDVTPYYPEKNYYKLLLWIPIGLTLTYLIICWSGRIWAAKVSEQLDREAHVASSISDPFTTNNEPMTTRIAAIWWNAWSGQGLLVSGALLRFSTPCTRDIIWHTQFATSLGFFAVQWPDFVYPIVIQGAWSTLIFNTTFSNSHNNSSATDPLHTPIFNPPGPFINQINDINSPIYLNRSLPNDLLNIRQDLPGISRWAKMIGLQPEQVFISSIIFFASICGVGLIWSILVLLIDIFGSFSSNLFHRLQPISNDDGVGYHRSNGPPPSKEDESSPVAQAPWWQKTSGINYFRESDKENTSKKRRSRQVRNSASTGGSSNSCGQRFSGIKSPVWHLHWCSLQGNLTRIILLCYFPIVTFSAFHISLYRTASTSSVGVAGVILFLSVALPILQFYRITKRTPEELLDDLNTILTLGPLYNTFADRNELFMAVRLSSALVVGVTIGASQSCAIAHAVILLVAEMTETMLTSLWLPWGDGAAMAPLAFVFSVSRIITAVILVVLTPTVSLGPIAAGWLAYVILLLQGIVFFLLTCVVLFKIAELFLRTFAHIPFDETRSTRYGGLKGAIRRWDRNGNRSTRHGRAAEIAARRRKRTRVGKNGIGGNVGNLRSSLPPRSSTIFLDPTNNNQHNQPGSSQSASALSSPRPAVRHDYRPGTAHSNGFVGLNDEDGNIMSAMSQGPWLRTQPQPAHVGYLTPGLYSNPKSGIQDFQNTPDPSAPSPSTGFAVVRGGRATEKMPYQVHNDGRRTHPTEYPPIAHQATSRRPFGSPSGGVYELERRKSARTTTNLFDNNTFASSLTPSQPRKKKRKTRLWGRKRQESSSEEDESEDESEDDEDQDQRPTRRGWIEGIKQTISNWGGNSEKVEELDSIQPTATTTFEVVRQPRPRPSRANSTNLIHNNSNSVDAQPSSGLPPGAASPKVL</sequence>
<feature type="compositionally biased region" description="Polar residues" evidence="1">
    <location>
        <begin position="1095"/>
        <end position="1112"/>
    </location>
</feature>
<dbReference type="GO" id="GO:0055085">
    <property type="term" value="P:transmembrane transport"/>
    <property type="evidence" value="ECO:0007669"/>
    <property type="project" value="TreeGrafter"/>
</dbReference>
<reference evidence="4" key="1">
    <citation type="submission" date="2013-11" db="EMBL/GenBank/DDBJ databases">
        <title>Genome sequence of the fusiform rust pathogen reveals effectors for host alternation and coevolution with pine.</title>
        <authorList>
            <consortium name="DOE Joint Genome Institute"/>
            <person name="Smith K."/>
            <person name="Pendleton A."/>
            <person name="Kubisiak T."/>
            <person name="Anderson C."/>
            <person name="Salamov A."/>
            <person name="Aerts A."/>
            <person name="Riley R."/>
            <person name="Clum A."/>
            <person name="Lindquist E."/>
            <person name="Ence D."/>
            <person name="Campbell M."/>
            <person name="Kronenberg Z."/>
            <person name="Feau N."/>
            <person name="Dhillon B."/>
            <person name="Hamelin R."/>
            <person name="Burleigh J."/>
            <person name="Smith J."/>
            <person name="Yandell M."/>
            <person name="Nelson C."/>
            <person name="Grigoriev I."/>
            <person name="Davis J."/>
        </authorList>
    </citation>
    <scope>NUCLEOTIDE SEQUENCE</scope>
    <source>
        <strain evidence="4">G11</strain>
    </source>
</reference>
<evidence type="ECO:0000313" key="4">
    <source>
        <dbReference type="EMBL" id="KAG0145154.1"/>
    </source>
</evidence>
<keyword evidence="2" id="KW-0472">Membrane</keyword>
<dbReference type="OrthoDB" id="5312224at2759"/>
<feature type="compositionally biased region" description="Basic residues" evidence="1">
    <location>
        <begin position="1008"/>
        <end position="1020"/>
    </location>
</feature>
<accession>A0A9P6NFL5</accession>
<proteinExistence type="predicted"/>
<feature type="compositionally biased region" description="Low complexity" evidence="1">
    <location>
        <begin position="838"/>
        <end position="852"/>
    </location>
</feature>
<dbReference type="Pfam" id="PF06011">
    <property type="entry name" value="TRP"/>
    <property type="match status" value="1"/>
</dbReference>
<dbReference type="Proteomes" id="UP000886653">
    <property type="component" value="Unassembled WGS sequence"/>
</dbReference>
<feature type="region of interest" description="Disordered" evidence="1">
    <location>
        <begin position="936"/>
        <end position="1127"/>
    </location>
</feature>
<feature type="transmembrane region" description="Helical" evidence="2">
    <location>
        <begin position="721"/>
        <end position="743"/>
    </location>
</feature>
<dbReference type="PANTHER" id="PTHR31145:SF6">
    <property type="entry name" value="INTEGRAL MEMBRANE PROTEIN (AFU_ORTHOLOGUE AFUA_7G01610)"/>
    <property type="match status" value="1"/>
</dbReference>
<evidence type="ECO:0000256" key="2">
    <source>
        <dbReference type="SAM" id="Phobius"/>
    </source>
</evidence>
<feature type="region of interest" description="Disordered" evidence="1">
    <location>
        <begin position="777"/>
        <end position="871"/>
    </location>
</feature>
<keyword evidence="2" id="KW-1133">Transmembrane helix</keyword>
<feature type="transmembrane region" description="Helical" evidence="2">
    <location>
        <begin position="580"/>
        <end position="601"/>
    </location>
</feature>
<evidence type="ECO:0000256" key="1">
    <source>
        <dbReference type="SAM" id="MobiDB-lite"/>
    </source>
</evidence>